<accession>A0ABM0LYA5</accession>
<keyword evidence="1" id="KW-0694">RNA-binding</keyword>
<dbReference type="Pfam" id="PF14709">
    <property type="entry name" value="DND1_DSRM"/>
    <property type="match status" value="1"/>
</dbReference>
<dbReference type="InterPro" id="IPR014720">
    <property type="entry name" value="dsRBD_dom"/>
</dbReference>
<dbReference type="RefSeq" id="XP_006812746.1">
    <property type="nucleotide sequence ID" value="XM_006812683.1"/>
</dbReference>
<sequence>MKIVMLFRLTFLKIMSGFLLKTDNVTNWFTLQDMFHNTLPVKGGMGMYLLQKMGWKYGEGLGKHKEGSLLPLCLDVKTDRKGLVACGETQKKKAAISMPAPIMKDLSGKHPVSALMEICNKRKWPPPEFNLVHDSGPDHKKNFVFK</sequence>
<feature type="non-terminal residue" evidence="6">
    <location>
        <position position="146"/>
    </location>
</feature>
<dbReference type="InterPro" id="IPR000467">
    <property type="entry name" value="G_patch_dom"/>
</dbReference>
<evidence type="ECO:0000259" key="3">
    <source>
        <dbReference type="PROSITE" id="PS50137"/>
    </source>
</evidence>
<dbReference type="SUPFAM" id="SSF54768">
    <property type="entry name" value="dsRNA-binding domain-like"/>
    <property type="match status" value="1"/>
</dbReference>
<evidence type="ECO:0000259" key="4">
    <source>
        <dbReference type="PROSITE" id="PS50174"/>
    </source>
</evidence>
<dbReference type="Proteomes" id="UP000694865">
    <property type="component" value="Unplaced"/>
</dbReference>
<dbReference type="PROSITE" id="PS50174">
    <property type="entry name" value="G_PATCH"/>
    <property type="match status" value="1"/>
</dbReference>
<gene>
    <name evidence="6" type="primary">LOC102800494</name>
</gene>
<protein>
    <submittedName>
        <fullName evidence="6">Protein SON-like</fullName>
    </submittedName>
</protein>
<organism evidence="5 6">
    <name type="scientific">Saccoglossus kowalevskii</name>
    <name type="common">Acorn worm</name>
    <dbReference type="NCBI Taxonomy" id="10224"/>
    <lineage>
        <taxon>Eukaryota</taxon>
        <taxon>Metazoa</taxon>
        <taxon>Hemichordata</taxon>
        <taxon>Enteropneusta</taxon>
        <taxon>Harrimaniidae</taxon>
        <taxon>Saccoglossus</taxon>
    </lineage>
</organism>
<dbReference type="InterPro" id="IPR032922">
    <property type="entry name" value="SON"/>
</dbReference>
<feature type="signal peptide" evidence="2">
    <location>
        <begin position="1"/>
        <end position="17"/>
    </location>
</feature>
<feature type="domain" description="G-patch" evidence="4">
    <location>
        <begin position="42"/>
        <end position="88"/>
    </location>
</feature>
<evidence type="ECO:0000256" key="1">
    <source>
        <dbReference type="PROSITE-ProRule" id="PRU00266"/>
    </source>
</evidence>
<dbReference type="GeneID" id="102800494"/>
<dbReference type="PROSITE" id="PS50137">
    <property type="entry name" value="DS_RBD"/>
    <property type="match status" value="1"/>
</dbReference>
<dbReference type="SMART" id="SM00443">
    <property type="entry name" value="G_patch"/>
    <property type="match status" value="1"/>
</dbReference>
<dbReference type="Pfam" id="PF01585">
    <property type="entry name" value="G-patch"/>
    <property type="match status" value="1"/>
</dbReference>
<evidence type="ECO:0000256" key="2">
    <source>
        <dbReference type="SAM" id="SignalP"/>
    </source>
</evidence>
<keyword evidence="2" id="KW-0732">Signal</keyword>
<dbReference type="Gene3D" id="3.30.160.20">
    <property type="match status" value="1"/>
</dbReference>
<evidence type="ECO:0000313" key="5">
    <source>
        <dbReference type="Proteomes" id="UP000694865"/>
    </source>
</evidence>
<evidence type="ECO:0000313" key="6">
    <source>
        <dbReference type="RefSeq" id="XP_006812746.1"/>
    </source>
</evidence>
<name>A0ABM0LYA5_SACKO</name>
<keyword evidence="5" id="KW-1185">Reference proteome</keyword>
<feature type="chain" id="PRO_5045826950" evidence="2">
    <location>
        <begin position="18"/>
        <end position="146"/>
    </location>
</feature>
<proteinExistence type="predicted"/>
<feature type="domain" description="DRBM" evidence="3">
    <location>
        <begin position="110"/>
        <end position="146"/>
    </location>
</feature>
<dbReference type="PANTHER" id="PTHR46528">
    <property type="entry name" value="PROTEIN SON"/>
    <property type="match status" value="1"/>
</dbReference>
<reference evidence="6" key="1">
    <citation type="submission" date="2025-08" db="UniProtKB">
        <authorList>
            <consortium name="RefSeq"/>
        </authorList>
    </citation>
    <scope>IDENTIFICATION</scope>
    <source>
        <tissue evidence="6">Testes</tissue>
    </source>
</reference>
<dbReference type="PANTHER" id="PTHR46528:SF1">
    <property type="entry name" value="PROTEIN SON"/>
    <property type="match status" value="1"/>
</dbReference>